<feature type="region of interest" description="Disordered" evidence="5">
    <location>
        <begin position="204"/>
        <end position="268"/>
    </location>
</feature>
<dbReference type="SUPFAM" id="SSF57667">
    <property type="entry name" value="beta-beta-alpha zinc fingers"/>
    <property type="match status" value="1"/>
</dbReference>
<dbReference type="GO" id="GO:0000981">
    <property type="term" value="F:DNA-binding transcription factor activity, RNA polymerase II-specific"/>
    <property type="evidence" value="ECO:0007669"/>
    <property type="project" value="TreeGrafter"/>
</dbReference>
<feature type="compositionally biased region" description="Polar residues" evidence="5">
    <location>
        <begin position="53"/>
        <end position="64"/>
    </location>
</feature>
<proteinExistence type="predicted"/>
<evidence type="ECO:0000256" key="2">
    <source>
        <dbReference type="ARBA" id="ARBA00022771"/>
    </source>
</evidence>
<reference evidence="7" key="1">
    <citation type="journal article" date="2020" name="Stud. Mycol.">
        <title>101 Dothideomycetes genomes: a test case for predicting lifestyles and emergence of pathogens.</title>
        <authorList>
            <person name="Haridas S."/>
            <person name="Albert R."/>
            <person name="Binder M."/>
            <person name="Bloem J."/>
            <person name="Labutti K."/>
            <person name="Salamov A."/>
            <person name="Andreopoulos B."/>
            <person name="Baker S."/>
            <person name="Barry K."/>
            <person name="Bills G."/>
            <person name="Bluhm B."/>
            <person name="Cannon C."/>
            <person name="Castanera R."/>
            <person name="Culley D."/>
            <person name="Daum C."/>
            <person name="Ezra D."/>
            <person name="Gonzalez J."/>
            <person name="Henrissat B."/>
            <person name="Kuo A."/>
            <person name="Liang C."/>
            <person name="Lipzen A."/>
            <person name="Lutzoni F."/>
            <person name="Magnuson J."/>
            <person name="Mondo S."/>
            <person name="Nolan M."/>
            <person name="Ohm R."/>
            <person name="Pangilinan J."/>
            <person name="Park H.-J."/>
            <person name="Ramirez L."/>
            <person name="Alfaro M."/>
            <person name="Sun H."/>
            <person name="Tritt A."/>
            <person name="Yoshinaga Y."/>
            <person name="Zwiers L.-H."/>
            <person name="Turgeon B."/>
            <person name="Goodwin S."/>
            <person name="Spatafora J."/>
            <person name="Crous P."/>
            <person name="Grigoriev I."/>
        </authorList>
    </citation>
    <scope>NUCLEOTIDE SEQUENCE</scope>
    <source>
        <strain evidence="7">CBS 675.92</strain>
    </source>
</reference>
<feature type="region of interest" description="Disordered" evidence="5">
    <location>
        <begin position="136"/>
        <end position="161"/>
    </location>
</feature>
<sequence length="335" mass="36403">MDGKNSSGRRISLLNDNPSPPHPLRLPSYTSSLASRSSSYTSSPVHSPPTPQLVRSNSSDSTADMGTPSPVTPDFNFDDGLPQQNQHQHASPVFSQASFFPMQKGLPSTYPPMPQMTGPLPYPPTAAAQPAYYRSQQIPENQSASPAAPANQRSKKNSYPCPHAKQYNCNDFFTTSGHAARHAKKHTGKKDALCPECNKAFTRKDNMEQHRRTHQSGRNAAKGGDVQVKKAKQTAKQPRPKISPLQSSNNQSMSSVSSFSMTSNEPSFPLSPASSTFAMAPAVQQVDYMTGDYSQRMSYPDPTPFAMAHSYPAQSSYGLDALAIAASGEKRKYES</sequence>
<dbReference type="GO" id="GO:0008270">
    <property type="term" value="F:zinc ion binding"/>
    <property type="evidence" value="ECO:0007669"/>
    <property type="project" value="UniProtKB-KW"/>
</dbReference>
<protein>
    <recommendedName>
        <fullName evidence="6">C2H2-type domain-containing protein</fullName>
    </recommendedName>
</protein>
<feature type="region of interest" description="Disordered" evidence="5">
    <location>
        <begin position="1"/>
        <end position="90"/>
    </location>
</feature>
<feature type="domain" description="C2H2-type" evidence="6">
    <location>
        <begin position="159"/>
        <end position="191"/>
    </location>
</feature>
<evidence type="ECO:0000313" key="7">
    <source>
        <dbReference type="EMBL" id="KAF1951426.1"/>
    </source>
</evidence>
<dbReference type="EMBL" id="ML977017">
    <property type="protein sequence ID" value="KAF1951426.1"/>
    <property type="molecule type" value="Genomic_DNA"/>
</dbReference>
<dbReference type="PANTHER" id="PTHR23235:SF120">
    <property type="entry name" value="KRUPPEL-LIKE FACTOR 15"/>
    <property type="match status" value="1"/>
</dbReference>
<keyword evidence="8" id="KW-1185">Reference proteome</keyword>
<evidence type="ECO:0000256" key="4">
    <source>
        <dbReference type="PROSITE-ProRule" id="PRU00042"/>
    </source>
</evidence>
<feature type="compositionally biased region" description="Polar residues" evidence="5">
    <location>
        <begin position="1"/>
        <end position="17"/>
    </location>
</feature>
<gene>
    <name evidence="7" type="ORF">CC80DRAFT_206764</name>
</gene>
<feature type="domain" description="C2H2-type" evidence="6">
    <location>
        <begin position="192"/>
        <end position="219"/>
    </location>
</feature>
<dbReference type="OrthoDB" id="6365676at2759"/>
<dbReference type="PANTHER" id="PTHR23235">
    <property type="entry name" value="KRUEPPEL-LIKE TRANSCRIPTION FACTOR"/>
    <property type="match status" value="1"/>
</dbReference>
<dbReference type="InterPro" id="IPR036236">
    <property type="entry name" value="Znf_C2H2_sf"/>
</dbReference>
<evidence type="ECO:0000313" key="8">
    <source>
        <dbReference type="Proteomes" id="UP000800035"/>
    </source>
</evidence>
<evidence type="ECO:0000256" key="1">
    <source>
        <dbReference type="ARBA" id="ARBA00022723"/>
    </source>
</evidence>
<keyword evidence="3" id="KW-0862">Zinc</keyword>
<dbReference type="Gene3D" id="3.30.160.60">
    <property type="entry name" value="Classic Zinc Finger"/>
    <property type="match status" value="1"/>
</dbReference>
<evidence type="ECO:0000256" key="5">
    <source>
        <dbReference type="SAM" id="MobiDB-lite"/>
    </source>
</evidence>
<dbReference type="PROSITE" id="PS50157">
    <property type="entry name" value="ZINC_FINGER_C2H2_2"/>
    <property type="match status" value="2"/>
</dbReference>
<feature type="compositionally biased region" description="Polar residues" evidence="5">
    <location>
        <begin position="136"/>
        <end position="145"/>
    </location>
</feature>
<dbReference type="PROSITE" id="PS00028">
    <property type="entry name" value="ZINC_FINGER_C2H2_1"/>
    <property type="match status" value="1"/>
</dbReference>
<dbReference type="GO" id="GO:0000978">
    <property type="term" value="F:RNA polymerase II cis-regulatory region sequence-specific DNA binding"/>
    <property type="evidence" value="ECO:0007669"/>
    <property type="project" value="TreeGrafter"/>
</dbReference>
<organism evidence="7 8">
    <name type="scientific">Byssothecium circinans</name>
    <dbReference type="NCBI Taxonomy" id="147558"/>
    <lineage>
        <taxon>Eukaryota</taxon>
        <taxon>Fungi</taxon>
        <taxon>Dikarya</taxon>
        <taxon>Ascomycota</taxon>
        <taxon>Pezizomycotina</taxon>
        <taxon>Dothideomycetes</taxon>
        <taxon>Pleosporomycetidae</taxon>
        <taxon>Pleosporales</taxon>
        <taxon>Massarineae</taxon>
        <taxon>Massarinaceae</taxon>
        <taxon>Byssothecium</taxon>
    </lineage>
</organism>
<dbReference type="Pfam" id="PF00096">
    <property type="entry name" value="zf-C2H2"/>
    <property type="match status" value="1"/>
</dbReference>
<dbReference type="SMART" id="SM00355">
    <property type="entry name" value="ZnF_C2H2"/>
    <property type="match status" value="2"/>
</dbReference>
<dbReference type="FunFam" id="3.30.160.60:FF:002343">
    <property type="entry name" value="Zinc finger protein 33A"/>
    <property type="match status" value="1"/>
</dbReference>
<dbReference type="Proteomes" id="UP000800035">
    <property type="component" value="Unassembled WGS sequence"/>
</dbReference>
<feature type="compositionally biased region" description="Low complexity" evidence="5">
    <location>
        <begin position="27"/>
        <end position="45"/>
    </location>
</feature>
<dbReference type="AlphaFoldDB" id="A0A6A5TKQ0"/>
<feature type="compositionally biased region" description="Low complexity" evidence="5">
    <location>
        <begin position="243"/>
        <end position="263"/>
    </location>
</feature>
<evidence type="ECO:0000256" key="3">
    <source>
        <dbReference type="ARBA" id="ARBA00022833"/>
    </source>
</evidence>
<accession>A0A6A5TKQ0</accession>
<evidence type="ECO:0000259" key="6">
    <source>
        <dbReference type="PROSITE" id="PS50157"/>
    </source>
</evidence>
<dbReference type="InterPro" id="IPR013087">
    <property type="entry name" value="Znf_C2H2_type"/>
</dbReference>
<keyword evidence="2 4" id="KW-0863">Zinc-finger</keyword>
<keyword evidence="1" id="KW-0479">Metal-binding</keyword>
<name>A0A6A5TKQ0_9PLEO</name>